<dbReference type="InterPro" id="IPR031128">
    <property type="entry name" value="RNF14_RING-HC_Zfn"/>
</dbReference>
<dbReference type="PROSITE" id="PS51873">
    <property type="entry name" value="TRIAD"/>
    <property type="match status" value="1"/>
</dbReference>
<dbReference type="OrthoDB" id="69641at2759"/>
<dbReference type="GO" id="GO:0008270">
    <property type="term" value="F:zinc ion binding"/>
    <property type="evidence" value="ECO:0007669"/>
    <property type="project" value="UniProtKB-KW"/>
</dbReference>
<dbReference type="PROSITE" id="PS50089">
    <property type="entry name" value="ZF_RING_2"/>
    <property type="match status" value="1"/>
</dbReference>
<dbReference type="InterPro" id="IPR006575">
    <property type="entry name" value="RWD_dom"/>
</dbReference>
<evidence type="ECO:0008006" key="13">
    <source>
        <dbReference type="Google" id="ProtNLM"/>
    </source>
</evidence>
<keyword evidence="3" id="KW-0677">Repeat</keyword>
<sequence length="328" mass="37886">MCFCIKNSFFFFQDQIYELQALESIFSGTPECFSYHHQQQAPDPKITGSITIVLAKFDKEITIHADSKTVRISYLPPLFLYFTFPQDYPSCSMPKFSLRADWLDSNMNEGLSKILTNAWTDCCGMPPSLKAFIEYNEKAVQKDFEDDWYDCEVCYTSKSGKDCLKFLPCGHIFCSECTSEYYRQRMRENLLRHFGCLDDGCESVATQAQIRQVLTKKEYEVYEQRLLEGTLDLMSDVVICPRISCQAPSGIMFTVSLLILYIMQESLSRQLRDKLLDQFENATPAQLEDIYKRFGGREQVERQIQALKSEQWIASNSKACPSCRANIE</sequence>
<reference evidence="11 12" key="1">
    <citation type="submission" date="2018-11" db="EMBL/GenBank/DDBJ databases">
        <authorList>
            <consortium name="Pathogen Informatics"/>
        </authorList>
    </citation>
    <scope>NUCLEOTIDE SEQUENCE [LARGE SCALE GENOMIC DNA]</scope>
</reference>
<dbReference type="AlphaFoldDB" id="A0A3P7M3Y4"/>
<evidence type="ECO:0000256" key="4">
    <source>
        <dbReference type="ARBA" id="ARBA00022771"/>
    </source>
</evidence>
<evidence type="ECO:0000259" key="9">
    <source>
        <dbReference type="PROSITE" id="PS50908"/>
    </source>
</evidence>
<keyword evidence="2" id="KW-0479">Metal-binding</keyword>
<dbReference type="InterPro" id="IPR001841">
    <property type="entry name" value="Znf_RING"/>
</dbReference>
<evidence type="ECO:0000256" key="3">
    <source>
        <dbReference type="ARBA" id="ARBA00022737"/>
    </source>
</evidence>
<dbReference type="InterPro" id="IPR044066">
    <property type="entry name" value="TRIAD_supradom"/>
</dbReference>
<dbReference type="PANTHER" id="PTHR11685">
    <property type="entry name" value="RBR FAMILY RING FINGER AND IBR DOMAIN-CONTAINING"/>
    <property type="match status" value="1"/>
</dbReference>
<feature type="domain" description="RING-type" evidence="8">
    <location>
        <begin position="151"/>
        <end position="196"/>
    </location>
</feature>
<dbReference type="Gene3D" id="3.10.110.10">
    <property type="entry name" value="Ubiquitin Conjugating Enzyme"/>
    <property type="match status" value="1"/>
</dbReference>
<feature type="domain" description="RING-type" evidence="10">
    <location>
        <begin position="147"/>
        <end position="328"/>
    </location>
</feature>
<feature type="domain" description="RWD" evidence="9">
    <location>
        <begin position="17"/>
        <end position="142"/>
    </location>
</feature>
<dbReference type="InterPro" id="IPR031127">
    <property type="entry name" value="E3_UB_ligase_RBR"/>
</dbReference>
<proteinExistence type="predicted"/>
<keyword evidence="4 7" id="KW-0863">Zinc-finger</keyword>
<evidence type="ECO:0000313" key="12">
    <source>
        <dbReference type="Proteomes" id="UP000271098"/>
    </source>
</evidence>
<evidence type="ECO:0000313" key="11">
    <source>
        <dbReference type="EMBL" id="VDN24054.1"/>
    </source>
</evidence>
<dbReference type="InterPro" id="IPR013083">
    <property type="entry name" value="Znf_RING/FYVE/PHD"/>
</dbReference>
<dbReference type="InterPro" id="IPR016135">
    <property type="entry name" value="UBQ-conjugating_enzyme/RWD"/>
</dbReference>
<evidence type="ECO:0000256" key="5">
    <source>
        <dbReference type="ARBA" id="ARBA00022786"/>
    </source>
</evidence>
<keyword evidence="6" id="KW-0862">Zinc</keyword>
<protein>
    <recommendedName>
        <fullName evidence="13">RING-type domain-containing protein</fullName>
    </recommendedName>
</protein>
<feature type="non-terminal residue" evidence="11">
    <location>
        <position position="328"/>
    </location>
</feature>
<dbReference type="Gene3D" id="3.30.40.10">
    <property type="entry name" value="Zinc/RING finger domain, C3HC4 (zinc finger)"/>
    <property type="match status" value="1"/>
</dbReference>
<evidence type="ECO:0000256" key="7">
    <source>
        <dbReference type="PROSITE-ProRule" id="PRU00175"/>
    </source>
</evidence>
<name>A0A3P7M3Y4_9BILA</name>
<dbReference type="FunFam" id="3.30.40.10:FF:000137">
    <property type="entry name" value="RanBP-type and C3HC4-type zinc finger-containing protein 1"/>
    <property type="match status" value="1"/>
</dbReference>
<dbReference type="Proteomes" id="UP000271098">
    <property type="component" value="Unassembled WGS sequence"/>
</dbReference>
<evidence type="ECO:0000256" key="2">
    <source>
        <dbReference type="ARBA" id="ARBA00022723"/>
    </source>
</evidence>
<evidence type="ECO:0000256" key="6">
    <source>
        <dbReference type="ARBA" id="ARBA00022833"/>
    </source>
</evidence>
<dbReference type="SUPFAM" id="SSF57850">
    <property type="entry name" value="RING/U-box"/>
    <property type="match status" value="1"/>
</dbReference>
<organism evidence="11 12">
    <name type="scientific">Gongylonema pulchrum</name>
    <dbReference type="NCBI Taxonomy" id="637853"/>
    <lineage>
        <taxon>Eukaryota</taxon>
        <taxon>Metazoa</taxon>
        <taxon>Ecdysozoa</taxon>
        <taxon>Nematoda</taxon>
        <taxon>Chromadorea</taxon>
        <taxon>Rhabditida</taxon>
        <taxon>Spirurina</taxon>
        <taxon>Spiruromorpha</taxon>
        <taxon>Spiruroidea</taxon>
        <taxon>Gongylonematidae</taxon>
        <taxon>Gongylonema</taxon>
    </lineage>
</organism>
<dbReference type="PROSITE" id="PS50908">
    <property type="entry name" value="RWD"/>
    <property type="match status" value="1"/>
</dbReference>
<dbReference type="GO" id="GO:0004842">
    <property type="term" value="F:ubiquitin-protein transferase activity"/>
    <property type="evidence" value="ECO:0007669"/>
    <property type="project" value="InterPro"/>
</dbReference>
<gene>
    <name evidence="11" type="ORF">GPUH_LOCUS14373</name>
</gene>
<evidence type="ECO:0000259" key="10">
    <source>
        <dbReference type="PROSITE" id="PS51873"/>
    </source>
</evidence>
<dbReference type="CDD" id="cd16628">
    <property type="entry name" value="RING-HC_RBR_RNF14"/>
    <property type="match status" value="1"/>
</dbReference>
<keyword evidence="5" id="KW-0833">Ubl conjugation pathway</keyword>
<keyword evidence="1" id="KW-0808">Transferase</keyword>
<dbReference type="GO" id="GO:0016567">
    <property type="term" value="P:protein ubiquitination"/>
    <property type="evidence" value="ECO:0007669"/>
    <property type="project" value="InterPro"/>
</dbReference>
<evidence type="ECO:0000259" key="8">
    <source>
        <dbReference type="PROSITE" id="PS50089"/>
    </source>
</evidence>
<dbReference type="Pfam" id="PF05773">
    <property type="entry name" value="RWD"/>
    <property type="match status" value="1"/>
</dbReference>
<dbReference type="CDD" id="cd23820">
    <property type="entry name" value="RWD_RNF14"/>
    <property type="match status" value="1"/>
</dbReference>
<keyword evidence="12" id="KW-1185">Reference proteome</keyword>
<dbReference type="EMBL" id="UYRT01081185">
    <property type="protein sequence ID" value="VDN24054.1"/>
    <property type="molecule type" value="Genomic_DNA"/>
</dbReference>
<dbReference type="SUPFAM" id="SSF54495">
    <property type="entry name" value="UBC-like"/>
    <property type="match status" value="1"/>
</dbReference>
<accession>A0A3P7M3Y4</accession>
<evidence type="ECO:0000256" key="1">
    <source>
        <dbReference type="ARBA" id="ARBA00022679"/>
    </source>
</evidence>